<protein>
    <submittedName>
        <fullName evidence="1">Uncharacterized protein</fullName>
    </submittedName>
</protein>
<sequence>MASLGRCRRRCPCCHLSGCLTSGTIPCLVQLPVSTSPECRCFLPLTLLQTT</sequence>
<proteinExistence type="predicted"/>
<accession>A0A0A9G1D5</accession>
<evidence type="ECO:0000313" key="1">
    <source>
        <dbReference type="EMBL" id="JAE16351.1"/>
    </source>
</evidence>
<dbReference type="AlphaFoldDB" id="A0A0A9G1D5"/>
<dbReference type="EMBL" id="GBRH01181545">
    <property type="protein sequence ID" value="JAE16351.1"/>
    <property type="molecule type" value="Transcribed_RNA"/>
</dbReference>
<name>A0A0A9G1D5_ARUDO</name>
<organism evidence="1">
    <name type="scientific">Arundo donax</name>
    <name type="common">Giant reed</name>
    <name type="synonym">Donax arundinaceus</name>
    <dbReference type="NCBI Taxonomy" id="35708"/>
    <lineage>
        <taxon>Eukaryota</taxon>
        <taxon>Viridiplantae</taxon>
        <taxon>Streptophyta</taxon>
        <taxon>Embryophyta</taxon>
        <taxon>Tracheophyta</taxon>
        <taxon>Spermatophyta</taxon>
        <taxon>Magnoliopsida</taxon>
        <taxon>Liliopsida</taxon>
        <taxon>Poales</taxon>
        <taxon>Poaceae</taxon>
        <taxon>PACMAD clade</taxon>
        <taxon>Arundinoideae</taxon>
        <taxon>Arundineae</taxon>
        <taxon>Arundo</taxon>
    </lineage>
</organism>
<reference evidence="1" key="1">
    <citation type="submission" date="2014-09" db="EMBL/GenBank/DDBJ databases">
        <authorList>
            <person name="Magalhaes I.L.F."/>
            <person name="Oliveira U."/>
            <person name="Santos F.R."/>
            <person name="Vidigal T.H.D.A."/>
            <person name="Brescovit A.D."/>
            <person name="Santos A.J."/>
        </authorList>
    </citation>
    <scope>NUCLEOTIDE SEQUENCE</scope>
    <source>
        <tissue evidence="1">Shoot tissue taken approximately 20 cm above the soil surface</tissue>
    </source>
</reference>
<reference evidence="1" key="2">
    <citation type="journal article" date="2015" name="Data Brief">
        <title>Shoot transcriptome of the giant reed, Arundo donax.</title>
        <authorList>
            <person name="Barrero R.A."/>
            <person name="Guerrero F.D."/>
            <person name="Moolhuijzen P."/>
            <person name="Goolsby J.A."/>
            <person name="Tidwell J."/>
            <person name="Bellgard S.E."/>
            <person name="Bellgard M.I."/>
        </authorList>
    </citation>
    <scope>NUCLEOTIDE SEQUENCE</scope>
    <source>
        <tissue evidence="1">Shoot tissue taken approximately 20 cm above the soil surface</tissue>
    </source>
</reference>